<proteinExistence type="predicted"/>
<dbReference type="EMBL" id="CAJNOQ010000315">
    <property type="protein sequence ID" value="CAF0786489.1"/>
    <property type="molecule type" value="Genomic_DNA"/>
</dbReference>
<name>A0A813RTB0_9BILA</name>
<dbReference type="Proteomes" id="UP000681722">
    <property type="component" value="Unassembled WGS sequence"/>
</dbReference>
<evidence type="ECO:0000313" key="1">
    <source>
        <dbReference type="EMBL" id="CAF0786489.1"/>
    </source>
</evidence>
<accession>A0A813RTB0</accession>
<comment type="caution">
    <text evidence="1">The sequence shown here is derived from an EMBL/GenBank/DDBJ whole genome shotgun (WGS) entry which is preliminary data.</text>
</comment>
<dbReference type="SUPFAM" id="SSF75011">
    <property type="entry name" value="3-carboxy-cis,cis-mucoante lactonizing enzyme"/>
    <property type="match status" value="1"/>
</dbReference>
<sequence length="284" mass="33054">MVNVIKHGDDYDIVHQSISSVEQNIDHESLEPSNYNKIETSSIVLDNTFIYNGLTYIPEKNELILGYTTENNENYLEFRRIDNGILIRTIFLEFDHAGKIEDLIWCVSRNELLLINTGHLIAYNIDNELITSNILIDVDKATCRIGCNSKFICCVDGRALKLYDINNFKLIKNRRLDHVVEGITFDDEYFISGHTGKLEFLDKTLFSIRRFPIGGTRICRFNKKYWLICDDFDDRLLWYTLDKLVHTVNNVHQPKGIVVIKSLSRIIIQCNDPNRLIIFDPNIF</sequence>
<keyword evidence="3" id="KW-1185">Reference proteome</keyword>
<organism evidence="1 3">
    <name type="scientific">Didymodactylos carnosus</name>
    <dbReference type="NCBI Taxonomy" id="1234261"/>
    <lineage>
        <taxon>Eukaryota</taxon>
        <taxon>Metazoa</taxon>
        <taxon>Spiralia</taxon>
        <taxon>Gnathifera</taxon>
        <taxon>Rotifera</taxon>
        <taxon>Eurotatoria</taxon>
        <taxon>Bdelloidea</taxon>
        <taxon>Philodinida</taxon>
        <taxon>Philodinidae</taxon>
        <taxon>Didymodactylos</taxon>
    </lineage>
</organism>
<evidence type="ECO:0000313" key="3">
    <source>
        <dbReference type="Proteomes" id="UP000663829"/>
    </source>
</evidence>
<dbReference type="AlphaFoldDB" id="A0A813RTB0"/>
<gene>
    <name evidence="1" type="ORF">GPM918_LOCUS2761</name>
    <name evidence="2" type="ORF">SRO942_LOCUS2761</name>
</gene>
<dbReference type="Proteomes" id="UP000663829">
    <property type="component" value="Unassembled WGS sequence"/>
</dbReference>
<evidence type="ECO:0000313" key="2">
    <source>
        <dbReference type="EMBL" id="CAF3570297.1"/>
    </source>
</evidence>
<reference evidence="1" key="1">
    <citation type="submission" date="2021-02" db="EMBL/GenBank/DDBJ databases">
        <authorList>
            <person name="Nowell W R."/>
        </authorList>
    </citation>
    <scope>NUCLEOTIDE SEQUENCE</scope>
</reference>
<dbReference type="OrthoDB" id="9977381at2759"/>
<dbReference type="EMBL" id="CAJOBC010000315">
    <property type="protein sequence ID" value="CAF3570297.1"/>
    <property type="molecule type" value="Genomic_DNA"/>
</dbReference>
<protein>
    <submittedName>
        <fullName evidence="1">Uncharacterized protein</fullName>
    </submittedName>
</protein>